<gene>
    <name evidence="1" type="ORF">R1sor_002133</name>
</gene>
<dbReference type="Proteomes" id="UP001633002">
    <property type="component" value="Unassembled WGS sequence"/>
</dbReference>
<evidence type="ECO:0000313" key="2">
    <source>
        <dbReference type="Proteomes" id="UP001633002"/>
    </source>
</evidence>
<accession>A0ABD3GZK0</accession>
<sequence>MIHQCLQSLSEEVGLHVPRKQHFFYFQSGKRRSPRWIAAALDLWEDQKNKLQQELLRTGKPLVLYIDCRFDSSRSGYQGTLPVINIDDDSVTEMVAVFSVTQLKDFCKDNGLQLTHDIAYKLKSWIYMCCKNAALRGDTNPKILTADVHNAADHWASNHNTCRTLPGTRNQLKARVFT</sequence>
<protein>
    <submittedName>
        <fullName evidence="1">Uncharacterized protein</fullName>
    </submittedName>
</protein>
<organism evidence="1 2">
    <name type="scientific">Riccia sorocarpa</name>
    <dbReference type="NCBI Taxonomy" id="122646"/>
    <lineage>
        <taxon>Eukaryota</taxon>
        <taxon>Viridiplantae</taxon>
        <taxon>Streptophyta</taxon>
        <taxon>Embryophyta</taxon>
        <taxon>Marchantiophyta</taxon>
        <taxon>Marchantiopsida</taxon>
        <taxon>Marchantiidae</taxon>
        <taxon>Marchantiales</taxon>
        <taxon>Ricciaceae</taxon>
        <taxon>Riccia</taxon>
    </lineage>
</organism>
<proteinExistence type="predicted"/>
<dbReference type="EMBL" id="JBJQOH010000006">
    <property type="protein sequence ID" value="KAL3684111.1"/>
    <property type="molecule type" value="Genomic_DNA"/>
</dbReference>
<keyword evidence="2" id="KW-1185">Reference proteome</keyword>
<comment type="caution">
    <text evidence="1">The sequence shown here is derived from an EMBL/GenBank/DDBJ whole genome shotgun (WGS) entry which is preliminary data.</text>
</comment>
<evidence type="ECO:0000313" key="1">
    <source>
        <dbReference type="EMBL" id="KAL3684111.1"/>
    </source>
</evidence>
<reference evidence="1 2" key="1">
    <citation type="submission" date="2024-09" db="EMBL/GenBank/DDBJ databases">
        <title>Chromosome-scale assembly of Riccia sorocarpa.</title>
        <authorList>
            <person name="Paukszto L."/>
        </authorList>
    </citation>
    <scope>NUCLEOTIDE SEQUENCE [LARGE SCALE GENOMIC DNA]</scope>
    <source>
        <strain evidence="1">LP-2024</strain>
        <tissue evidence="1">Aerial parts of the thallus</tissue>
    </source>
</reference>
<dbReference type="AlphaFoldDB" id="A0ABD3GZK0"/>
<name>A0ABD3GZK0_9MARC</name>